<dbReference type="PANTHER" id="PTHR37164:SF1">
    <property type="entry name" value="BACTERIOHEMERYTHRIN"/>
    <property type="match status" value="1"/>
</dbReference>
<evidence type="ECO:0000256" key="3">
    <source>
        <dbReference type="ARBA" id="ARBA00022723"/>
    </source>
</evidence>
<evidence type="ECO:0000256" key="5">
    <source>
        <dbReference type="SAM" id="MobiDB-lite"/>
    </source>
</evidence>
<dbReference type="NCBIfam" id="TIGR02481">
    <property type="entry name" value="hemeryth_dom"/>
    <property type="match status" value="1"/>
</dbReference>
<dbReference type="InterPro" id="IPR035938">
    <property type="entry name" value="Hemerythrin-like_sf"/>
</dbReference>
<dbReference type="OrthoDB" id="9774644at2"/>
<dbReference type="GO" id="GO:0005344">
    <property type="term" value="F:oxygen carrier activity"/>
    <property type="evidence" value="ECO:0007669"/>
    <property type="project" value="UniProtKB-KW"/>
</dbReference>
<dbReference type="GO" id="GO:0046872">
    <property type="term" value="F:metal ion binding"/>
    <property type="evidence" value="ECO:0007669"/>
    <property type="project" value="UniProtKB-KW"/>
</dbReference>
<organism evidence="7 8">
    <name type="scientific">Desulfovibrio gilichinskyi</name>
    <dbReference type="NCBI Taxonomy" id="1519643"/>
    <lineage>
        <taxon>Bacteria</taxon>
        <taxon>Pseudomonadati</taxon>
        <taxon>Thermodesulfobacteriota</taxon>
        <taxon>Desulfovibrionia</taxon>
        <taxon>Desulfovibrionales</taxon>
        <taxon>Desulfovibrionaceae</taxon>
        <taxon>Desulfovibrio</taxon>
    </lineage>
</organism>
<dbReference type="InterPro" id="IPR012827">
    <property type="entry name" value="Hemerythrin_metal-bd"/>
</dbReference>
<dbReference type="Gene3D" id="1.20.120.50">
    <property type="entry name" value="Hemerythrin-like"/>
    <property type="match status" value="1"/>
</dbReference>
<name>A0A1X7EL86_9BACT</name>
<evidence type="ECO:0000256" key="1">
    <source>
        <dbReference type="ARBA" id="ARBA00010587"/>
    </source>
</evidence>
<keyword evidence="4" id="KW-0408">Iron</keyword>
<protein>
    <submittedName>
        <fullName evidence="7">Hemerythrin</fullName>
    </submittedName>
</protein>
<keyword evidence="2" id="KW-0813">Transport</keyword>
<feature type="region of interest" description="Disordered" evidence="5">
    <location>
        <begin position="150"/>
        <end position="180"/>
    </location>
</feature>
<proteinExistence type="inferred from homology"/>
<evidence type="ECO:0000256" key="2">
    <source>
        <dbReference type="ARBA" id="ARBA00022621"/>
    </source>
</evidence>
<dbReference type="RefSeq" id="WP_085103867.1">
    <property type="nucleotide sequence ID" value="NZ_FWZU01000005.1"/>
</dbReference>
<dbReference type="EMBL" id="FWZU01000005">
    <property type="protein sequence ID" value="SMF35868.1"/>
    <property type="molecule type" value="Genomic_DNA"/>
</dbReference>
<dbReference type="Pfam" id="PF01814">
    <property type="entry name" value="Hemerythrin"/>
    <property type="match status" value="1"/>
</dbReference>
<keyword evidence="8" id="KW-1185">Reference proteome</keyword>
<dbReference type="InterPro" id="IPR012312">
    <property type="entry name" value="Hemerythrin-like"/>
</dbReference>
<dbReference type="PANTHER" id="PTHR37164">
    <property type="entry name" value="BACTERIOHEMERYTHRIN"/>
    <property type="match status" value="1"/>
</dbReference>
<dbReference type="InterPro" id="IPR050669">
    <property type="entry name" value="Hemerythrin"/>
</dbReference>
<gene>
    <name evidence="7" type="ORF">SAMN06295933_3121</name>
</gene>
<dbReference type="NCBIfam" id="NF033749">
    <property type="entry name" value="bact_hemeryth"/>
    <property type="match status" value="1"/>
</dbReference>
<evidence type="ECO:0000313" key="7">
    <source>
        <dbReference type="EMBL" id="SMF35868.1"/>
    </source>
</evidence>
<feature type="domain" description="Hemerythrin-like" evidence="6">
    <location>
        <begin position="13"/>
        <end position="128"/>
    </location>
</feature>
<evidence type="ECO:0000313" key="8">
    <source>
        <dbReference type="Proteomes" id="UP000192906"/>
    </source>
</evidence>
<dbReference type="CDD" id="cd12107">
    <property type="entry name" value="Hemerythrin"/>
    <property type="match status" value="1"/>
</dbReference>
<keyword evidence="2" id="KW-0561">Oxygen transport</keyword>
<keyword evidence="3" id="KW-0479">Metal-binding</keyword>
<reference evidence="8" key="1">
    <citation type="submission" date="2017-04" db="EMBL/GenBank/DDBJ databases">
        <authorList>
            <person name="Varghese N."/>
            <person name="Submissions S."/>
        </authorList>
    </citation>
    <scope>NUCLEOTIDE SEQUENCE [LARGE SCALE GENOMIC DNA]</scope>
    <source>
        <strain evidence="8">K3S</strain>
    </source>
</reference>
<dbReference type="PROSITE" id="PS00550">
    <property type="entry name" value="HEMERYTHRINS"/>
    <property type="match status" value="1"/>
</dbReference>
<comment type="similarity">
    <text evidence="1">Belongs to the hemerythrin family.</text>
</comment>
<sequence>MAKIEWNESLSLGVAELDKHHKDILLIMSLFLDALQRGQDEDAISTILSKLKEYTLFHFSAEEAFMEKIEYPYIKPHRAKHVELKNKVNSFQYARFRHENLTPEDYKELISNWLIEHILQYDFKIVKYLQENKNVPENFKDKVKADWKKVKAKTGQNETDEKAEPEVEPDSRVKDEKEES</sequence>
<dbReference type="SUPFAM" id="SSF47188">
    <property type="entry name" value="Hemerythrin-like"/>
    <property type="match status" value="1"/>
</dbReference>
<dbReference type="Proteomes" id="UP000192906">
    <property type="component" value="Unassembled WGS sequence"/>
</dbReference>
<evidence type="ECO:0000259" key="6">
    <source>
        <dbReference type="Pfam" id="PF01814"/>
    </source>
</evidence>
<feature type="compositionally biased region" description="Basic and acidic residues" evidence="5">
    <location>
        <begin position="159"/>
        <end position="180"/>
    </location>
</feature>
<dbReference type="AlphaFoldDB" id="A0A1X7EL86"/>
<dbReference type="InterPro" id="IPR016131">
    <property type="entry name" value="Haemerythrin_Fe_BS"/>
</dbReference>
<evidence type="ECO:0000256" key="4">
    <source>
        <dbReference type="ARBA" id="ARBA00023004"/>
    </source>
</evidence>
<dbReference type="STRING" id="1519643.SAMN06295933_3121"/>
<accession>A0A1X7EL86</accession>